<dbReference type="AlphaFoldDB" id="A0A3A9ZMW0"/>
<accession>A0A3A9ZMW0</accession>
<feature type="transmembrane region" description="Helical" evidence="1">
    <location>
        <begin position="376"/>
        <end position="398"/>
    </location>
</feature>
<keyword evidence="3" id="KW-1185">Reference proteome</keyword>
<dbReference type="Proteomes" id="UP000281726">
    <property type="component" value="Unassembled WGS sequence"/>
</dbReference>
<name>A0A3A9ZMW0_9ACTN</name>
<keyword evidence="1" id="KW-0812">Transmembrane</keyword>
<feature type="transmembrane region" description="Helical" evidence="1">
    <location>
        <begin position="242"/>
        <end position="270"/>
    </location>
</feature>
<evidence type="ECO:0000256" key="1">
    <source>
        <dbReference type="SAM" id="Phobius"/>
    </source>
</evidence>
<feature type="transmembrane region" description="Helical" evidence="1">
    <location>
        <begin position="404"/>
        <end position="422"/>
    </location>
</feature>
<sequence>MSVESDPARSPERRRRLESPAWALVVAALAVVGLKSLFDIPGAKTAQDTFDLGFVASTIGAGLMVGAFLLVLLMSRRLPGRLTVALAALLLLGVLSAASLLLVPTRAGFLDQFEVTGLRDIFGPYVDPTRGILTQAAQLAVGFAPITLLAVMVVRPHWFTLERIRWVLLLVLFGAVTHSGIAWLQVAGVVDYTFFFKLPGGNIGRASGGYFHPASLGRLLIFAVFILYVAGDRLRIRPAARFALLVILVATAVVSTHRLTIFCVGIIVATMELRRLPGLLRWARGLSPRVTVPAGLLLLVGGIVLLIRWGPFLWERVRFLVTQIGSLDPQSKNFIRGRGEIWFELAQAWRDAPLDVWLLGLGFEPWNSHSDPIRVFVVWGLLGLVSMAAIFTVLWRTASERMTFRGQWALAVLYLTAAVFAVTQKPTSYSYFMWLFLFSHVMVVAAYPRDEPVPDAVRNGNPR</sequence>
<feature type="transmembrane region" description="Helical" evidence="1">
    <location>
        <begin position="210"/>
        <end position="230"/>
    </location>
</feature>
<evidence type="ECO:0000313" key="3">
    <source>
        <dbReference type="Proteomes" id="UP000281726"/>
    </source>
</evidence>
<evidence type="ECO:0000313" key="2">
    <source>
        <dbReference type="EMBL" id="RKN49519.1"/>
    </source>
</evidence>
<protein>
    <recommendedName>
        <fullName evidence="4">O-antigen ligase domain-containing protein</fullName>
    </recommendedName>
</protein>
<dbReference type="EMBL" id="RBAK01000002">
    <property type="protein sequence ID" value="RKN49519.1"/>
    <property type="molecule type" value="Genomic_DNA"/>
</dbReference>
<organism evidence="2 3">
    <name type="scientific">Micromonospora endolithica</name>
    <dbReference type="NCBI Taxonomy" id="230091"/>
    <lineage>
        <taxon>Bacteria</taxon>
        <taxon>Bacillati</taxon>
        <taxon>Actinomycetota</taxon>
        <taxon>Actinomycetes</taxon>
        <taxon>Micromonosporales</taxon>
        <taxon>Micromonosporaceae</taxon>
        <taxon>Micromonospora</taxon>
    </lineage>
</organism>
<feature type="transmembrane region" description="Helical" evidence="1">
    <location>
        <begin position="290"/>
        <end position="309"/>
    </location>
</feature>
<gene>
    <name evidence="2" type="ORF">D7223_08570</name>
</gene>
<feature type="transmembrane region" description="Helical" evidence="1">
    <location>
        <begin position="84"/>
        <end position="103"/>
    </location>
</feature>
<feature type="transmembrane region" description="Helical" evidence="1">
    <location>
        <begin position="132"/>
        <end position="154"/>
    </location>
</feature>
<evidence type="ECO:0008006" key="4">
    <source>
        <dbReference type="Google" id="ProtNLM"/>
    </source>
</evidence>
<reference evidence="2 3" key="1">
    <citation type="journal article" date="2004" name="Syst. Appl. Microbiol.">
        <title>Cryptoendolithic actinomycetes from antarctic sandstone rock samples: Micromonospora endolithica sp. nov. and two isolates related to Micromonospora coerulea Jensen 1932.</title>
        <authorList>
            <person name="Hirsch P."/>
            <person name="Mevs U."/>
            <person name="Kroppenstedt R.M."/>
            <person name="Schumann P."/>
            <person name="Stackebrandt E."/>
        </authorList>
    </citation>
    <scope>NUCLEOTIDE SEQUENCE [LARGE SCALE GENOMIC DNA]</scope>
    <source>
        <strain evidence="2 3">JCM 12677</strain>
    </source>
</reference>
<feature type="transmembrane region" description="Helical" evidence="1">
    <location>
        <begin position="21"/>
        <end position="38"/>
    </location>
</feature>
<proteinExistence type="predicted"/>
<keyword evidence="1" id="KW-1133">Transmembrane helix</keyword>
<comment type="caution">
    <text evidence="2">The sequence shown here is derived from an EMBL/GenBank/DDBJ whole genome shotgun (WGS) entry which is preliminary data.</text>
</comment>
<feature type="transmembrane region" description="Helical" evidence="1">
    <location>
        <begin position="429"/>
        <end position="447"/>
    </location>
</feature>
<feature type="transmembrane region" description="Helical" evidence="1">
    <location>
        <begin position="166"/>
        <end position="190"/>
    </location>
</feature>
<feature type="transmembrane region" description="Helical" evidence="1">
    <location>
        <begin position="50"/>
        <end position="72"/>
    </location>
</feature>
<keyword evidence="1" id="KW-0472">Membrane</keyword>